<name>A0A0A9CN70_ARUDO</name>
<accession>A0A0A9CN70</accession>
<organism evidence="2">
    <name type="scientific">Arundo donax</name>
    <name type="common">Giant reed</name>
    <name type="synonym">Donax arundinaceus</name>
    <dbReference type="NCBI Taxonomy" id="35708"/>
    <lineage>
        <taxon>Eukaryota</taxon>
        <taxon>Viridiplantae</taxon>
        <taxon>Streptophyta</taxon>
        <taxon>Embryophyta</taxon>
        <taxon>Tracheophyta</taxon>
        <taxon>Spermatophyta</taxon>
        <taxon>Magnoliopsida</taxon>
        <taxon>Liliopsida</taxon>
        <taxon>Poales</taxon>
        <taxon>Poaceae</taxon>
        <taxon>PACMAD clade</taxon>
        <taxon>Arundinoideae</taxon>
        <taxon>Arundineae</taxon>
        <taxon>Arundo</taxon>
    </lineage>
</organism>
<sequence>MGWETYLWFSYTLIRCPFSKLELCSYLSSCYLVVLPTLLHGSTNDIYLFVSFIWMMGMFLLTNLTFLMYA</sequence>
<dbReference type="AlphaFoldDB" id="A0A0A9CN70"/>
<reference evidence="2" key="1">
    <citation type="submission" date="2014-09" db="EMBL/GenBank/DDBJ databases">
        <authorList>
            <person name="Magalhaes I.L.F."/>
            <person name="Oliveira U."/>
            <person name="Santos F.R."/>
            <person name="Vidigal T.H.D.A."/>
            <person name="Brescovit A.D."/>
            <person name="Santos A.J."/>
        </authorList>
    </citation>
    <scope>NUCLEOTIDE SEQUENCE</scope>
    <source>
        <tissue evidence="2">Shoot tissue taken approximately 20 cm above the soil surface</tissue>
    </source>
</reference>
<reference evidence="2" key="2">
    <citation type="journal article" date="2015" name="Data Brief">
        <title>Shoot transcriptome of the giant reed, Arundo donax.</title>
        <authorList>
            <person name="Barrero R.A."/>
            <person name="Guerrero F.D."/>
            <person name="Moolhuijzen P."/>
            <person name="Goolsby J.A."/>
            <person name="Tidwell J."/>
            <person name="Bellgard S.E."/>
            <person name="Bellgard M.I."/>
        </authorList>
    </citation>
    <scope>NUCLEOTIDE SEQUENCE</scope>
    <source>
        <tissue evidence="2">Shoot tissue taken approximately 20 cm above the soil surface</tissue>
    </source>
</reference>
<keyword evidence="1" id="KW-1133">Transmembrane helix</keyword>
<proteinExistence type="predicted"/>
<protein>
    <submittedName>
        <fullName evidence="2">Uncharacterized protein</fullName>
    </submittedName>
</protein>
<dbReference type="EMBL" id="GBRH01224938">
    <property type="protein sequence ID" value="JAD72957.1"/>
    <property type="molecule type" value="Transcribed_RNA"/>
</dbReference>
<evidence type="ECO:0000313" key="2">
    <source>
        <dbReference type="EMBL" id="JAD72957.1"/>
    </source>
</evidence>
<keyword evidence="1" id="KW-0812">Transmembrane</keyword>
<evidence type="ECO:0000256" key="1">
    <source>
        <dbReference type="SAM" id="Phobius"/>
    </source>
</evidence>
<keyword evidence="1" id="KW-0472">Membrane</keyword>
<feature type="transmembrane region" description="Helical" evidence="1">
    <location>
        <begin position="46"/>
        <end position="69"/>
    </location>
</feature>